<sequence length="494" mass="52718">MIFLGLDIGSSSVKVALLDGETGRCLGAVQQPEQEFKIDAPQTGWAEQAPTMWWDATVAGIKQLIAQNPGAGERISAIGISYQMHGLVVVDKQGEVLHPSIIWCDSRAAQTGAAAYAELGEQWCMSNLLNSPGNFTFAKLKWLAENRPEVFAKIDKIMLPGDYIAMRLTGEATTTPSGLSEGVMWNFQNQSAAVDVFDRLGVDPNLIPAIKPNFGEAGQVSSEVANTLGINPAAKLTYRAGDQPNNAFSLNVLESGEFATTAGTSGVVYAVTDKNISDTQQRINSFLHVNHQPQSPTVGLLACINGAGRMNSWLRNLFVEAGSDISYASMSNVANKAPIGSEGLVVHPFGNGGERMFGNKLLQAEISGLDLNRHGLSHISRGVQEGVAFAMAMGTEMINNMGVAAHVIRAGKANMFLSPVFSAAFVNATGTPVELYDTNGAEGAARGAGWASGYYTSREEAFSCLEKLSVIEPDQTTAQQYQDAYASWKNKLAL</sequence>
<dbReference type="Gene3D" id="3.30.420.40">
    <property type="match status" value="2"/>
</dbReference>
<dbReference type="InterPro" id="IPR018484">
    <property type="entry name" value="FGGY_N"/>
</dbReference>
<dbReference type="GO" id="GO:0016301">
    <property type="term" value="F:kinase activity"/>
    <property type="evidence" value="ECO:0007669"/>
    <property type="project" value="UniProtKB-KW"/>
</dbReference>
<dbReference type="EMBL" id="JAUOPB010000018">
    <property type="protein sequence ID" value="MDO6424798.1"/>
    <property type="molecule type" value="Genomic_DNA"/>
</dbReference>
<comment type="similarity">
    <text evidence="1">Belongs to the FGGY kinase family.</text>
</comment>
<dbReference type="SUPFAM" id="SSF53067">
    <property type="entry name" value="Actin-like ATPase domain"/>
    <property type="match status" value="2"/>
</dbReference>
<evidence type="ECO:0000256" key="1">
    <source>
        <dbReference type="ARBA" id="ARBA00009156"/>
    </source>
</evidence>
<dbReference type="Proteomes" id="UP001169760">
    <property type="component" value="Unassembled WGS sequence"/>
</dbReference>
<dbReference type="PANTHER" id="PTHR43095">
    <property type="entry name" value="SUGAR KINASE"/>
    <property type="match status" value="1"/>
</dbReference>
<evidence type="ECO:0000259" key="5">
    <source>
        <dbReference type="Pfam" id="PF02782"/>
    </source>
</evidence>
<feature type="domain" description="Carbohydrate kinase FGGY C-terminal" evidence="5">
    <location>
        <begin position="259"/>
        <end position="448"/>
    </location>
</feature>
<dbReference type="InterPro" id="IPR050406">
    <property type="entry name" value="FGGY_Carb_Kinase"/>
</dbReference>
<dbReference type="InterPro" id="IPR043129">
    <property type="entry name" value="ATPase_NBD"/>
</dbReference>
<dbReference type="InterPro" id="IPR000577">
    <property type="entry name" value="Carb_kinase_FGGY"/>
</dbReference>
<dbReference type="InterPro" id="IPR018485">
    <property type="entry name" value="FGGY_C"/>
</dbReference>
<evidence type="ECO:0000256" key="3">
    <source>
        <dbReference type="ARBA" id="ARBA00022777"/>
    </source>
</evidence>
<gene>
    <name evidence="6" type="ORF">Q4521_20070</name>
</gene>
<comment type="caution">
    <text evidence="6">The sequence shown here is derived from an EMBL/GenBank/DDBJ whole genome shotgun (WGS) entry which is preliminary data.</text>
</comment>
<dbReference type="GO" id="GO:0005975">
    <property type="term" value="P:carbohydrate metabolic process"/>
    <property type="evidence" value="ECO:0007669"/>
    <property type="project" value="InterPro"/>
</dbReference>
<name>A0AAW7XE33_9GAMM</name>
<keyword evidence="3 6" id="KW-0418">Kinase</keyword>
<dbReference type="AlphaFoldDB" id="A0AAW7XE33"/>
<reference evidence="6" key="1">
    <citation type="submission" date="2023-07" db="EMBL/GenBank/DDBJ databases">
        <title>Genome content predicts the carbon catabolic preferences of heterotrophic bacteria.</title>
        <authorList>
            <person name="Gralka M."/>
        </authorList>
    </citation>
    <scope>NUCLEOTIDE SEQUENCE</scope>
    <source>
        <strain evidence="6">I3M17_2</strain>
    </source>
</reference>
<protein>
    <submittedName>
        <fullName evidence="6">FGGY family carbohydrate kinase</fullName>
    </submittedName>
</protein>
<dbReference type="RefSeq" id="WP_303494011.1">
    <property type="nucleotide sequence ID" value="NZ_JAUOPB010000018.1"/>
</dbReference>
<dbReference type="PIRSF" id="PIRSF000538">
    <property type="entry name" value="GlpK"/>
    <property type="match status" value="1"/>
</dbReference>
<dbReference type="CDD" id="cd07809">
    <property type="entry name" value="ASKHA_NBD_FGGY_BaXK-like"/>
    <property type="match status" value="1"/>
</dbReference>
<dbReference type="Pfam" id="PF00370">
    <property type="entry name" value="FGGY_N"/>
    <property type="match status" value="1"/>
</dbReference>
<proteinExistence type="inferred from homology"/>
<accession>A0AAW7XE33</accession>
<evidence type="ECO:0000259" key="4">
    <source>
        <dbReference type="Pfam" id="PF00370"/>
    </source>
</evidence>
<dbReference type="Pfam" id="PF02782">
    <property type="entry name" value="FGGY_C"/>
    <property type="match status" value="1"/>
</dbReference>
<organism evidence="6 7">
    <name type="scientific">Saccharophagus degradans</name>
    <dbReference type="NCBI Taxonomy" id="86304"/>
    <lineage>
        <taxon>Bacteria</taxon>
        <taxon>Pseudomonadati</taxon>
        <taxon>Pseudomonadota</taxon>
        <taxon>Gammaproteobacteria</taxon>
        <taxon>Cellvibrionales</taxon>
        <taxon>Cellvibrionaceae</taxon>
        <taxon>Saccharophagus</taxon>
    </lineage>
</organism>
<dbReference type="PANTHER" id="PTHR43095:SF5">
    <property type="entry name" value="XYLULOSE KINASE"/>
    <property type="match status" value="1"/>
</dbReference>
<keyword evidence="2" id="KW-0808">Transferase</keyword>
<evidence type="ECO:0000256" key="2">
    <source>
        <dbReference type="ARBA" id="ARBA00022679"/>
    </source>
</evidence>
<evidence type="ECO:0000313" key="6">
    <source>
        <dbReference type="EMBL" id="MDO6424798.1"/>
    </source>
</evidence>
<feature type="domain" description="Carbohydrate kinase FGGY N-terminal" evidence="4">
    <location>
        <begin position="3"/>
        <end position="245"/>
    </location>
</feature>
<evidence type="ECO:0000313" key="7">
    <source>
        <dbReference type="Proteomes" id="UP001169760"/>
    </source>
</evidence>